<proteinExistence type="predicted"/>
<comment type="caution">
    <text evidence="1">The sequence shown here is derived from an EMBL/GenBank/DDBJ whole genome shotgun (WGS) entry which is preliminary data.</text>
</comment>
<accession>A0A644VB88</accession>
<dbReference type="AlphaFoldDB" id="A0A644VB88"/>
<sequence length="204" mass="23943">MGKFLFWTCLFFFSSNLHIQAQNQVSFFEEYIDFTVDSSYFCINGIYSFSNASDRAVNQNIIFPFACRTAEIDSVSIVNMNTREPIFYRKSDCSVNFSFMLSAKDSVDIHIYYRQRSATNNKYILTSTQSWGKPLEKAIYTLTVNDDIRIKHFSYSPDDVQQTKNHIVYYWRKKRFMPEVDFEVVLDKNSSDDKGNKANLSRNK</sequence>
<name>A0A644VB88_9ZZZZ</name>
<reference evidence="1" key="1">
    <citation type="submission" date="2019-08" db="EMBL/GenBank/DDBJ databases">
        <authorList>
            <person name="Kucharzyk K."/>
            <person name="Murdoch R.W."/>
            <person name="Higgins S."/>
            <person name="Loffler F."/>
        </authorList>
    </citation>
    <scope>NUCLEOTIDE SEQUENCE</scope>
</reference>
<gene>
    <name evidence="1" type="ORF">SDC9_34576</name>
</gene>
<dbReference type="EMBL" id="VSSQ01000260">
    <property type="protein sequence ID" value="MPL88550.1"/>
    <property type="molecule type" value="Genomic_DNA"/>
</dbReference>
<evidence type="ECO:0008006" key="2">
    <source>
        <dbReference type="Google" id="ProtNLM"/>
    </source>
</evidence>
<protein>
    <recommendedName>
        <fullName evidence="2">DUF4424 domain-containing protein</fullName>
    </recommendedName>
</protein>
<dbReference type="Gene3D" id="2.60.40.3680">
    <property type="match status" value="1"/>
</dbReference>
<evidence type="ECO:0000313" key="1">
    <source>
        <dbReference type="EMBL" id="MPL88550.1"/>
    </source>
</evidence>
<organism evidence="1">
    <name type="scientific">bioreactor metagenome</name>
    <dbReference type="NCBI Taxonomy" id="1076179"/>
    <lineage>
        <taxon>unclassified sequences</taxon>
        <taxon>metagenomes</taxon>
        <taxon>ecological metagenomes</taxon>
    </lineage>
</organism>